<sequence>MALPISKYTERDYSIMVSFLTDNKKRELDRKTLFPLDFNTSSIASFPPGYIRAVLAQLQLKAGFEISENWSLLKLTHGAFIIVNGGADDGKYCPDIEAQIRANLAVMQALSQAAANWRAHFDNFTAYIEEHGFTIELSGSAKS</sequence>
<proteinExistence type="predicted"/>
<keyword evidence="2" id="KW-1185">Reference proteome</keyword>
<gene>
    <name evidence="1" type="ORF">SG34_020210</name>
</gene>
<protein>
    <submittedName>
        <fullName evidence="1">Uncharacterized protein</fullName>
    </submittedName>
</protein>
<evidence type="ECO:0000313" key="2">
    <source>
        <dbReference type="Proteomes" id="UP000032352"/>
    </source>
</evidence>
<organism evidence="1 2">
    <name type="scientific">Thalassomonas viridans</name>
    <dbReference type="NCBI Taxonomy" id="137584"/>
    <lineage>
        <taxon>Bacteria</taxon>
        <taxon>Pseudomonadati</taxon>
        <taxon>Pseudomonadota</taxon>
        <taxon>Gammaproteobacteria</taxon>
        <taxon>Alteromonadales</taxon>
        <taxon>Colwelliaceae</taxon>
        <taxon>Thalassomonas</taxon>
    </lineage>
</organism>
<dbReference type="EMBL" id="CP059733">
    <property type="protein sequence ID" value="WDE03687.1"/>
    <property type="molecule type" value="Genomic_DNA"/>
</dbReference>
<accession>A0AAF0C5U4</accession>
<reference evidence="1 2" key="2">
    <citation type="journal article" date="2022" name="Mar. Drugs">
        <title>Bioassay-Guided Fractionation Leads to the Detection of Cholic Acid Generated by the Rare Thalassomonas sp.</title>
        <authorList>
            <person name="Pheiffer F."/>
            <person name="Schneider Y.K."/>
            <person name="Hansen E.H."/>
            <person name="Andersen J.H."/>
            <person name="Isaksson J."/>
            <person name="Busche T."/>
            <person name="R C."/>
            <person name="Kalinowski J."/>
            <person name="Zyl L.V."/>
            <person name="Trindade M."/>
        </authorList>
    </citation>
    <scope>NUCLEOTIDE SEQUENCE [LARGE SCALE GENOMIC DNA]</scope>
    <source>
        <strain evidence="1 2">XOM25</strain>
    </source>
</reference>
<evidence type="ECO:0000313" key="1">
    <source>
        <dbReference type="EMBL" id="WDE03687.1"/>
    </source>
</evidence>
<dbReference type="RefSeq" id="WP_152647488.1">
    <property type="nucleotide sequence ID" value="NZ_CP059733.1"/>
</dbReference>
<dbReference type="Proteomes" id="UP000032352">
    <property type="component" value="Chromosome"/>
</dbReference>
<dbReference type="AlphaFoldDB" id="A0AAF0C5U4"/>
<dbReference type="KEGG" id="tvd:SG34_020210"/>
<name>A0AAF0C5U4_9GAMM</name>
<reference evidence="1 2" key="1">
    <citation type="journal article" date="2015" name="Genome Announc.">
        <title>Draft Genome Sequences of Marine Isolates of Thalassomonas viridans and Thalassomonas actiniarum.</title>
        <authorList>
            <person name="Olonade I."/>
            <person name="van Zyl L.J."/>
            <person name="Trindade M."/>
        </authorList>
    </citation>
    <scope>NUCLEOTIDE SEQUENCE [LARGE SCALE GENOMIC DNA]</scope>
    <source>
        <strain evidence="1 2">XOM25</strain>
    </source>
</reference>